<protein>
    <submittedName>
        <fullName evidence="1">Uncharacterized protein</fullName>
    </submittedName>
</protein>
<gene>
    <name evidence="1" type="ORF">BKG76_07470</name>
</gene>
<dbReference type="Proteomes" id="UP000179616">
    <property type="component" value="Unassembled WGS sequence"/>
</dbReference>
<reference evidence="1 2" key="1">
    <citation type="submission" date="2016-10" db="EMBL/GenBank/DDBJ databases">
        <title>Evaluation of Human, Veterinary and Environmental Mycobacterium chelonae Isolates by Core Genome Phylogenomic Analysis, Targeted Gene Comparison, and Anti-microbial Susceptibility Patterns: A Tale of Mistaken Identities.</title>
        <authorList>
            <person name="Fogelson S.B."/>
            <person name="Camus A.C."/>
            <person name="Lorenz W."/>
            <person name="Vasireddy R."/>
            <person name="Vasireddy S."/>
            <person name="Smith T."/>
            <person name="Brown-Elliott B.A."/>
            <person name="Wallace R.J.Jr."/>
            <person name="Hasan N.A."/>
            <person name="Reischl U."/>
            <person name="Sanchez S."/>
        </authorList>
    </citation>
    <scope>NUCLEOTIDE SEQUENCE [LARGE SCALE GENOMIC DNA]</scope>
    <source>
        <strain evidence="1 2">1559</strain>
    </source>
</reference>
<organism evidence="1 2">
    <name type="scientific">Mycobacteroides franklinii</name>
    <dbReference type="NCBI Taxonomy" id="948102"/>
    <lineage>
        <taxon>Bacteria</taxon>
        <taxon>Bacillati</taxon>
        <taxon>Actinomycetota</taxon>
        <taxon>Actinomycetes</taxon>
        <taxon>Mycobacteriales</taxon>
        <taxon>Mycobacteriaceae</taxon>
        <taxon>Mycobacteroides</taxon>
    </lineage>
</organism>
<proteinExistence type="predicted"/>
<sequence>MPEVVTIVAVGLGELALGSLIGTAEPIAAAVSKPSMATPGIPVRELTVVLSIDLNVTNANSVDVPANG</sequence>
<dbReference type="STRING" id="948102.BKG76_07470"/>
<evidence type="ECO:0000313" key="1">
    <source>
        <dbReference type="EMBL" id="OHU26894.1"/>
    </source>
</evidence>
<name>A0A1S1LCV7_9MYCO</name>
<dbReference type="EMBL" id="MLIK01000018">
    <property type="protein sequence ID" value="OHU26894.1"/>
    <property type="molecule type" value="Genomic_DNA"/>
</dbReference>
<dbReference type="AlphaFoldDB" id="A0A1S1LCV7"/>
<accession>A0A1S1LCV7</accession>
<comment type="caution">
    <text evidence="1">The sequence shown here is derived from an EMBL/GenBank/DDBJ whole genome shotgun (WGS) entry which is preliminary data.</text>
</comment>
<evidence type="ECO:0000313" key="2">
    <source>
        <dbReference type="Proteomes" id="UP000179616"/>
    </source>
</evidence>